<sequence length="180" mass="20119">MPGESGQSTNDPIADTVRLMHRSAMKVTIFETDTPIGEAEIFALDPPMGVAMAKFTPLPAYNVEQHANVLDGEYIAERGDKLRIELVDGAALRSQAISIQDWPALGEREVHILGILEPTFDELFSDLPHYREYYDLDLADEERAEKRRILSTNTRRRVAKEWSILGVILAAVAGAFVYFA</sequence>
<keyword evidence="1" id="KW-0472">Membrane</keyword>
<keyword evidence="1" id="KW-0812">Transmembrane</keyword>
<organism evidence="2 3">
    <name type="scientific">Qipengyuania flava</name>
    <dbReference type="NCBI Taxonomy" id="192812"/>
    <lineage>
        <taxon>Bacteria</taxon>
        <taxon>Pseudomonadati</taxon>
        <taxon>Pseudomonadota</taxon>
        <taxon>Alphaproteobacteria</taxon>
        <taxon>Sphingomonadales</taxon>
        <taxon>Erythrobacteraceae</taxon>
        <taxon>Qipengyuania</taxon>
    </lineage>
</organism>
<dbReference type="Proteomes" id="UP000325385">
    <property type="component" value="Chromosome"/>
</dbReference>
<reference evidence="3" key="1">
    <citation type="submission" date="2018-09" db="EMBL/GenBank/DDBJ databases">
        <title>Nocardia yunnanensis sp. nov., an actinomycete isolated from a soil sample.</title>
        <authorList>
            <person name="Zhang J."/>
        </authorList>
    </citation>
    <scope>NUCLEOTIDE SEQUENCE [LARGE SCALE GENOMIC DNA]</scope>
    <source>
        <strain evidence="3">21-3</strain>
    </source>
</reference>
<feature type="transmembrane region" description="Helical" evidence="1">
    <location>
        <begin position="162"/>
        <end position="179"/>
    </location>
</feature>
<name>A0A5P6NE88_9SPHN</name>
<accession>A0A5P6NE88</accession>
<dbReference type="AlphaFoldDB" id="A0A5P6NE88"/>
<gene>
    <name evidence="2" type="ORF">D0Y83_14560</name>
</gene>
<protein>
    <submittedName>
        <fullName evidence="2">Uncharacterized protein</fullName>
    </submittedName>
</protein>
<evidence type="ECO:0000256" key="1">
    <source>
        <dbReference type="SAM" id="Phobius"/>
    </source>
</evidence>
<evidence type="ECO:0000313" key="3">
    <source>
        <dbReference type="Proteomes" id="UP000325385"/>
    </source>
</evidence>
<proteinExistence type="predicted"/>
<keyword evidence="1" id="KW-1133">Transmembrane helix</keyword>
<dbReference type="EMBL" id="CP032228">
    <property type="protein sequence ID" value="QFI64347.1"/>
    <property type="molecule type" value="Genomic_DNA"/>
</dbReference>
<evidence type="ECO:0000313" key="2">
    <source>
        <dbReference type="EMBL" id="QFI64347.1"/>
    </source>
</evidence>